<evidence type="ECO:0000256" key="1">
    <source>
        <dbReference type="SAM" id="Phobius"/>
    </source>
</evidence>
<dbReference type="Proteomes" id="UP000032303">
    <property type="component" value="Chromosome 2"/>
</dbReference>
<dbReference type="STRING" id="658445.H744_2c1179"/>
<dbReference type="PATRIC" id="fig|658445.3.peg.3068"/>
<sequence>MAKIPFKLPEHLHNPLPPAMLSLCCERYYADLLAFISTTYIQSWIVWYFILIFTKLHTKQLK</sequence>
<keyword evidence="3" id="KW-1185">Reference proteome</keyword>
<gene>
    <name evidence="2" type="ORF">H744_2c1179</name>
</gene>
<proteinExistence type="predicted"/>
<evidence type="ECO:0000313" key="2">
    <source>
        <dbReference type="EMBL" id="AJR07858.1"/>
    </source>
</evidence>
<name>A0A0C5WL10_9GAMM</name>
<keyword evidence="1" id="KW-1133">Transmembrane helix</keyword>
<keyword evidence="1" id="KW-0472">Membrane</keyword>
<keyword evidence="1" id="KW-0812">Transmembrane</keyword>
<reference evidence="2 3" key="1">
    <citation type="submission" date="2013-05" db="EMBL/GenBank/DDBJ databases">
        <title>Complete genome sequence of the lipase-producing bacterium Photobacterium gaetbulicola Gung47.</title>
        <authorList>
            <person name="Kim Y.-O."/>
        </authorList>
    </citation>
    <scope>NUCLEOTIDE SEQUENCE [LARGE SCALE GENOMIC DNA]</scope>
    <source>
        <strain evidence="2 3">Gung47</strain>
    </source>
</reference>
<evidence type="ECO:0000313" key="3">
    <source>
        <dbReference type="Proteomes" id="UP000032303"/>
    </source>
</evidence>
<organism evidence="2 3">
    <name type="scientific">Photobacterium gaetbulicola Gung47</name>
    <dbReference type="NCBI Taxonomy" id="658445"/>
    <lineage>
        <taxon>Bacteria</taxon>
        <taxon>Pseudomonadati</taxon>
        <taxon>Pseudomonadota</taxon>
        <taxon>Gammaproteobacteria</taxon>
        <taxon>Vibrionales</taxon>
        <taxon>Vibrionaceae</taxon>
        <taxon>Photobacterium</taxon>
    </lineage>
</organism>
<accession>A0A0C5WL10</accession>
<feature type="transmembrane region" description="Helical" evidence="1">
    <location>
        <begin position="32"/>
        <end position="53"/>
    </location>
</feature>
<dbReference type="EMBL" id="CP005974">
    <property type="protein sequence ID" value="AJR07858.1"/>
    <property type="molecule type" value="Genomic_DNA"/>
</dbReference>
<dbReference type="AlphaFoldDB" id="A0A0C5WL10"/>
<dbReference type="KEGG" id="pgb:H744_2c1179"/>
<protein>
    <submittedName>
        <fullName evidence="2">Uncharacterized protein</fullName>
    </submittedName>
</protein>
<dbReference type="HOGENOM" id="CLU_2900262_0_0_6"/>